<reference evidence="1 2" key="1">
    <citation type="journal article" date="2024" name="Nat. Commun.">
        <title>Phylogenomics reveals the evolutionary origins of lichenization in chlorophyte algae.</title>
        <authorList>
            <person name="Puginier C."/>
            <person name="Libourel C."/>
            <person name="Otte J."/>
            <person name="Skaloud P."/>
            <person name="Haon M."/>
            <person name="Grisel S."/>
            <person name="Petersen M."/>
            <person name="Berrin J.G."/>
            <person name="Delaux P.M."/>
            <person name="Dal Grande F."/>
            <person name="Keller J."/>
        </authorList>
    </citation>
    <scope>NUCLEOTIDE SEQUENCE [LARGE SCALE GENOMIC DNA]</scope>
    <source>
        <strain evidence="1 2">SAG 2043</strain>
    </source>
</reference>
<proteinExistence type="predicted"/>
<dbReference type="EMBL" id="JALJOR010000026">
    <property type="protein sequence ID" value="KAK9802940.1"/>
    <property type="molecule type" value="Genomic_DNA"/>
</dbReference>
<gene>
    <name evidence="1" type="ORF">WJX72_001566</name>
</gene>
<keyword evidence="2" id="KW-1185">Reference proteome</keyword>
<name>A0AAW1P323_9CHLO</name>
<organism evidence="1 2">
    <name type="scientific">[Myrmecia] bisecta</name>
    <dbReference type="NCBI Taxonomy" id="41462"/>
    <lineage>
        <taxon>Eukaryota</taxon>
        <taxon>Viridiplantae</taxon>
        <taxon>Chlorophyta</taxon>
        <taxon>core chlorophytes</taxon>
        <taxon>Trebouxiophyceae</taxon>
        <taxon>Trebouxiales</taxon>
        <taxon>Trebouxiaceae</taxon>
        <taxon>Myrmecia</taxon>
    </lineage>
</organism>
<comment type="caution">
    <text evidence="1">The sequence shown here is derived from an EMBL/GenBank/DDBJ whole genome shotgun (WGS) entry which is preliminary data.</text>
</comment>
<evidence type="ECO:0000313" key="1">
    <source>
        <dbReference type="EMBL" id="KAK9802940.1"/>
    </source>
</evidence>
<accession>A0AAW1P323</accession>
<dbReference type="AlphaFoldDB" id="A0AAW1P323"/>
<protein>
    <submittedName>
        <fullName evidence="1">Uncharacterized protein</fullName>
    </submittedName>
</protein>
<sequence>MEQTACHSLDDLEQPAAISLAVALQNQKKTNILLGKRQLVSTSSQIQAAAQDKTLSDMTPHNMDAKKTAARDKMYGNLRDVSPTLKALYNDGSSMRVQCDYERGQRTAYEHSLSAEDLEEAVALAR</sequence>
<dbReference type="Proteomes" id="UP001489004">
    <property type="component" value="Unassembled WGS sequence"/>
</dbReference>
<evidence type="ECO:0000313" key="2">
    <source>
        <dbReference type="Proteomes" id="UP001489004"/>
    </source>
</evidence>